<feature type="compositionally biased region" description="Basic and acidic residues" evidence="10">
    <location>
        <begin position="29"/>
        <end position="43"/>
    </location>
</feature>
<comment type="caution">
    <text evidence="12">The sequence shown here is derived from an EMBL/GenBank/DDBJ whole genome shotgun (WGS) entry which is preliminary data.</text>
</comment>
<dbReference type="Pfam" id="PF11807">
    <property type="entry name" value="UstYa"/>
    <property type="match status" value="1"/>
</dbReference>
<organism evidence="12 13">
    <name type="scientific">Phomopsis amygdali</name>
    <name type="common">Fusicoccum amygdali</name>
    <dbReference type="NCBI Taxonomy" id="1214568"/>
    <lineage>
        <taxon>Eukaryota</taxon>
        <taxon>Fungi</taxon>
        <taxon>Dikarya</taxon>
        <taxon>Ascomycota</taxon>
        <taxon>Pezizomycotina</taxon>
        <taxon>Sordariomycetes</taxon>
        <taxon>Sordariomycetidae</taxon>
        <taxon>Diaporthales</taxon>
        <taxon>Diaporthaceae</taxon>
        <taxon>Diaporthe</taxon>
    </lineage>
</organism>
<evidence type="ECO:0000256" key="11">
    <source>
        <dbReference type="SAM" id="Phobius"/>
    </source>
</evidence>
<dbReference type="GO" id="GO:0043386">
    <property type="term" value="P:mycotoxin biosynthetic process"/>
    <property type="evidence" value="ECO:0007669"/>
    <property type="project" value="InterPro"/>
</dbReference>
<evidence type="ECO:0000256" key="10">
    <source>
        <dbReference type="SAM" id="MobiDB-lite"/>
    </source>
</evidence>
<comment type="subcellular location">
    <subcellularLocation>
        <location evidence="1">Membrane</location>
        <topology evidence="1">Single-pass membrane protein</topology>
    </subcellularLocation>
</comment>
<sequence>MNKKSKQYDTVWSADDPDQEEFLSETDVEEGHEQQWHSTEKAARRQGRTQQSLATLKAHRWLIDTSLLLVIIGLLSLLLLRRPQQSEWRQIGGDYTGQGPEFPARITKWNADESFVPPNATEWFSDTLLEKWNTMMPAGAALHSAEEVFSTTSMTHSLHCLFMMGRIFSALSGNISGVLPGDYFTHYMHCVDYLRQAVMCNGDMSMEPHLPTDGPDNGPLDGGWNGIHVCKDYSQVINYLDEQIVDGVRVVLPIDD</sequence>
<keyword evidence="3 11" id="KW-0812">Transmembrane</keyword>
<comment type="pathway">
    <text evidence="2">Mycotoxin biosynthesis.</text>
</comment>
<protein>
    <recommendedName>
        <fullName evidence="14">Oxidase ustYa</fullName>
    </recommendedName>
</protein>
<comment type="similarity">
    <text evidence="9">Belongs to the ustYa family.</text>
</comment>
<evidence type="ECO:0000256" key="8">
    <source>
        <dbReference type="ARBA" id="ARBA00023180"/>
    </source>
</evidence>
<dbReference type="GO" id="GO:0016491">
    <property type="term" value="F:oxidoreductase activity"/>
    <property type="evidence" value="ECO:0007669"/>
    <property type="project" value="UniProtKB-KW"/>
</dbReference>
<dbReference type="PANTHER" id="PTHR33365:SF11">
    <property type="entry name" value="TAT PATHWAY SIGNAL SEQUENCE"/>
    <property type="match status" value="1"/>
</dbReference>
<dbReference type="Proteomes" id="UP001265746">
    <property type="component" value="Unassembled WGS sequence"/>
</dbReference>
<evidence type="ECO:0008006" key="14">
    <source>
        <dbReference type="Google" id="ProtNLM"/>
    </source>
</evidence>
<dbReference type="EMBL" id="JAUJFL010000001">
    <property type="protein sequence ID" value="KAK2614963.1"/>
    <property type="molecule type" value="Genomic_DNA"/>
</dbReference>
<feature type="transmembrane region" description="Helical" evidence="11">
    <location>
        <begin position="61"/>
        <end position="80"/>
    </location>
</feature>
<feature type="compositionally biased region" description="Acidic residues" evidence="10">
    <location>
        <begin position="15"/>
        <end position="28"/>
    </location>
</feature>
<evidence type="ECO:0000313" key="12">
    <source>
        <dbReference type="EMBL" id="KAK2614963.1"/>
    </source>
</evidence>
<evidence type="ECO:0000256" key="9">
    <source>
        <dbReference type="ARBA" id="ARBA00035112"/>
    </source>
</evidence>
<keyword evidence="4 11" id="KW-1133">Transmembrane helix</keyword>
<keyword evidence="13" id="KW-1185">Reference proteome</keyword>
<keyword evidence="6" id="KW-0843">Virulence</keyword>
<gene>
    <name evidence="12" type="ORF">N8I77_001746</name>
</gene>
<reference evidence="12" key="1">
    <citation type="submission" date="2023-06" db="EMBL/GenBank/DDBJ databases">
        <authorList>
            <person name="Noh H."/>
        </authorList>
    </citation>
    <scope>NUCLEOTIDE SEQUENCE</scope>
    <source>
        <strain evidence="12">DUCC20226</strain>
    </source>
</reference>
<dbReference type="InterPro" id="IPR021765">
    <property type="entry name" value="UstYa-like"/>
</dbReference>
<evidence type="ECO:0000256" key="6">
    <source>
        <dbReference type="ARBA" id="ARBA00023026"/>
    </source>
</evidence>
<feature type="region of interest" description="Disordered" evidence="10">
    <location>
        <begin position="1"/>
        <end position="47"/>
    </location>
</feature>
<accession>A0AAD9SPM4</accession>
<evidence type="ECO:0000256" key="1">
    <source>
        <dbReference type="ARBA" id="ARBA00004167"/>
    </source>
</evidence>
<evidence type="ECO:0000256" key="3">
    <source>
        <dbReference type="ARBA" id="ARBA00022692"/>
    </source>
</evidence>
<evidence type="ECO:0000256" key="4">
    <source>
        <dbReference type="ARBA" id="ARBA00022989"/>
    </source>
</evidence>
<dbReference type="GO" id="GO:0016020">
    <property type="term" value="C:membrane"/>
    <property type="evidence" value="ECO:0007669"/>
    <property type="project" value="UniProtKB-SubCell"/>
</dbReference>
<keyword evidence="8" id="KW-0325">Glycoprotein</keyword>
<proteinExistence type="inferred from homology"/>
<evidence type="ECO:0000256" key="2">
    <source>
        <dbReference type="ARBA" id="ARBA00004685"/>
    </source>
</evidence>
<evidence type="ECO:0000256" key="5">
    <source>
        <dbReference type="ARBA" id="ARBA00023002"/>
    </source>
</evidence>
<name>A0AAD9SPM4_PHOAM</name>
<evidence type="ECO:0000313" key="13">
    <source>
        <dbReference type="Proteomes" id="UP001265746"/>
    </source>
</evidence>
<dbReference type="PANTHER" id="PTHR33365">
    <property type="entry name" value="YALI0B05434P"/>
    <property type="match status" value="1"/>
</dbReference>
<dbReference type="AlphaFoldDB" id="A0AAD9SPM4"/>
<keyword evidence="5" id="KW-0560">Oxidoreductase</keyword>
<keyword evidence="7 11" id="KW-0472">Membrane</keyword>
<evidence type="ECO:0000256" key="7">
    <source>
        <dbReference type="ARBA" id="ARBA00023136"/>
    </source>
</evidence>
<dbReference type="EMBL" id="JAUJFL010000001">
    <property type="protein sequence ID" value="KAK2614962.1"/>
    <property type="molecule type" value="Genomic_DNA"/>
</dbReference>